<dbReference type="InterPro" id="IPR019734">
    <property type="entry name" value="TPR_rpt"/>
</dbReference>
<dbReference type="Gene3D" id="3.40.50.300">
    <property type="entry name" value="P-loop containing nucleotide triphosphate hydrolases"/>
    <property type="match status" value="1"/>
</dbReference>
<dbReference type="InterPro" id="IPR011990">
    <property type="entry name" value="TPR-like_helical_dom_sf"/>
</dbReference>
<feature type="domain" description="HTH luxR-type" evidence="1">
    <location>
        <begin position="740"/>
        <end position="805"/>
    </location>
</feature>
<dbReference type="Pfam" id="PF13401">
    <property type="entry name" value="AAA_22"/>
    <property type="match status" value="1"/>
</dbReference>
<dbReference type="PROSITE" id="PS50043">
    <property type="entry name" value="HTH_LUXR_2"/>
    <property type="match status" value="1"/>
</dbReference>
<evidence type="ECO:0000313" key="3">
    <source>
        <dbReference type="Proteomes" id="UP001597368"/>
    </source>
</evidence>
<accession>A0ABW4T1T5</accession>
<dbReference type="PROSITE" id="PS00622">
    <property type="entry name" value="HTH_LUXR_1"/>
    <property type="match status" value="1"/>
</dbReference>
<evidence type="ECO:0000313" key="2">
    <source>
        <dbReference type="EMBL" id="MFD1935913.1"/>
    </source>
</evidence>
<dbReference type="InterPro" id="IPR049945">
    <property type="entry name" value="AAA_22"/>
</dbReference>
<dbReference type="PRINTS" id="PR00364">
    <property type="entry name" value="DISEASERSIST"/>
</dbReference>
<organism evidence="2 3">
    <name type="scientific">Nonomuraea mangrovi</name>
    <dbReference type="NCBI Taxonomy" id="2316207"/>
    <lineage>
        <taxon>Bacteria</taxon>
        <taxon>Bacillati</taxon>
        <taxon>Actinomycetota</taxon>
        <taxon>Actinomycetes</taxon>
        <taxon>Streptosporangiales</taxon>
        <taxon>Streptosporangiaceae</taxon>
        <taxon>Nonomuraea</taxon>
    </lineage>
</organism>
<dbReference type="SMART" id="SM00421">
    <property type="entry name" value="HTH_LUXR"/>
    <property type="match status" value="1"/>
</dbReference>
<dbReference type="Gene3D" id="1.25.40.10">
    <property type="entry name" value="Tetratricopeptide repeat domain"/>
    <property type="match status" value="1"/>
</dbReference>
<dbReference type="EMBL" id="JBHUFV010000047">
    <property type="protein sequence ID" value="MFD1935913.1"/>
    <property type="molecule type" value="Genomic_DNA"/>
</dbReference>
<dbReference type="SMART" id="SM00028">
    <property type="entry name" value="TPR"/>
    <property type="match status" value="3"/>
</dbReference>
<dbReference type="Pfam" id="PF25872">
    <property type="entry name" value="HTH_77"/>
    <property type="match status" value="1"/>
</dbReference>
<dbReference type="SUPFAM" id="SSF48452">
    <property type="entry name" value="TPR-like"/>
    <property type="match status" value="1"/>
</dbReference>
<dbReference type="GO" id="GO:0005524">
    <property type="term" value="F:ATP binding"/>
    <property type="evidence" value="ECO:0007669"/>
    <property type="project" value="UniProtKB-KW"/>
</dbReference>
<keyword evidence="3" id="KW-1185">Reference proteome</keyword>
<dbReference type="SUPFAM" id="SSF52540">
    <property type="entry name" value="P-loop containing nucleoside triphosphate hydrolases"/>
    <property type="match status" value="1"/>
</dbReference>
<protein>
    <submittedName>
        <fullName evidence="2">ATP-binding protein</fullName>
    </submittedName>
</protein>
<dbReference type="InterPro" id="IPR041617">
    <property type="entry name" value="TPR_MalT"/>
</dbReference>
<dbReference type="Gene3D" id="1.10.10.10">
    <property type="entry name" value="Winged helix-like DNA-binding domain superfamily/Winged helix DNA-binding domain"/>
    <property type="match status" value="1"/>
</dbReference>
<comment type="caution">
    <text evidence="2">The sequence shown here is derived from an EMBL/GenBank/DDBJ whole genome shotgun (WGS) entry which is preliminary data.</text>
</comment>
<dbReference type="InterPro" id="IPR036388">
    <property type="entry name" value="WH-like_DNA-bd_sf"/>
</dbReference>
<reference evidence="3" key="1">
    <citation type="journal article" date="2019" name="Int. J. Syst. Evol. Microbiol.">
        <title>The Global Catalogue of Microorganisms (GCM) 10K type strain sequencing project: providing services to taxonomists for standard genome sequencing and annotation.</title>
        <authorList>
            <consortium name="The Broad Institute Genomics Platform"/>
            <consortium name="The Broad Institute Genome Sequencing Center for Infectious Disease"/>
            <person name="Wu L."/>
            <person name="Ma J."/>
        </authorList>
    </citation>
    <scope>NUCLEOTIDE SEQUENCE [LARGE SCALE GENOMIC DNA]</scope>
    <source>
        <strain evidence="3">ICMP 6774ER</strain>
    </source>
</reference>
<dbReference type="PANTHER" id="PTHR47691">
    <property type="entry name" value="REGULATOR-RELATED"/>
    <property type="match status" value="1"/>
</dbReference>
<dbReference type="RefSeq" id="WP_379576023.1">
    <property type="nucleotide sequence ID" value="NZ_JBHUFV010000047.1"/>
</dbReference>
<dbReference type="InterPro" id="IPR016032">
    <property type="entry name" value="Sig_transdc_resp-reg_C-effctor"/>
</dbReference>
<dbReference type="PANTHER" id="PTHR47691:SF3">
    <property type="entry name" value="HTH-TYPE TRANSCRIPTIONAL REGULATOR RV0890C-RELATED"/>
    <property type="match status" value="1"/>
</dbReference>
<dbReference type="InterPro" id="IPR058852">
    <property type="entry name" value="HTH_77"/>
</dbReference>
<keyword evidence="2" id="KW-0067">ATP-binding</keyword>
<dbReference type="Proteomes" id="UP001597368">
    <property type="component" value="Unassembled WGS sequence"/>
</dbReference>
<name>A0ABW4T1T5_9ACTN</name>
<sequence length="809" mass="88175">MNPVEGMTSHNLPVEPNRFVGRARDLDELCGLLRDQRLVTLCGVGGIGKTRLALRVAAKVVPDFPDGVWLVELARITGADLVAHEIANTLGVREERSRPSLDGLLVRLRGARALLLLDNCEQVVERCAELVSELLAGCPDLRILLTTREALRIPGELVWRVPPLDLPDARHPDAEAVLLFTDRALAVGTRLSGGDFDDVARLCVALDGLPLALELAAARTRMLSPAQIADRIGDRFRLLTSGDRTAPARQRTLLATVEWSHDLLTPKERVLLRRLSVFAGHFDLDLVEQVCADDGDLPSHEILDLLGGLVDKSLLLADGGRYRLLETIKQFAAERLRDEDERTWFRDRHLQVICEVQERCFESGLATPRAPWPERLPYFVRGRALIDDCRAAVDWAVESDNALLGLRLAYVASALLAVHGEIAEGVEWFERLLRLDLTGVPPEVVALSKGALAYGLEARDDLAGCERVVTEALKEQEKVPHSLGKGVTLNVAGVLLLRTGQFDRAERHFEEVVATTREWDDTFNRVIAHSCLAVLAGVRGQLRLAQRHAGEALAVAKENGHPWHVAMATSQLAAVAEWRGDTEAAVTHYREAAAIFDELDNRVEMERCLVMVAKVAIGRGDHATAEGLLAECLELAQKTGQRLGMARVLRVLSRLADVEGDLAGAVLSSGAATALAEEMGEPTVSGRIEELLARARDKLGEGRTALQWSRGRELDPVEVARLVLAGEGGGNGRLPVPAVAEVPHPVLTAREQEIAGLLTRGLSNRAIADELVISPATVARHIANIMEKLGFTSRSQIALWAVEHDLGSA</sequence>
<dbReference type="Pfam" id="PF17874">
    <property type="entry name" value="TPR_MalT"/>
    <property type="match status" value="1"/>
</dbReference>
<gene>
    <name evidence="2" type="ORF">ACFSKW_31025</name>
</gene>
<evidence type="ECO:0000259" key="1">
    <source>
        <dbReference type="PROSITE" id="PS50043"/>
    </source>
</evidence>
<dbReference type="InterPro" id="IPR000792">
    <property type="entry name" value="Tscrpt_reg_LuxR_C"/>
</dbReference>
<dbReference type="CDD" id="cd06170">
    <property type="entry name" value="LuxR_C_like"/>
    <property type="match status" value="1"/>
</dbReference>
<dbReference type="InterPro" id="IPR027417">
    <property type="entry name" value="P-loop_NTPase"/>
</dbReference>
<proteinExistence type="predicted"/>
<dbReference type="PRINTS" id="PR00038">
    <property type="entry name" value="HTHLUXR"/>
</dbReference>
<dbReference type="SUPFAM" id="SSF46894">
    <property type="entry name" value="C-terminal effector domain of the bipartite response regulators"/>
    <property type="match status" value="1"/>
</dbReference>
<keyword evidence="2" id="KW-0547">Nucleotide-binding</keyword>
<dbReference type="Pfam" id="PF00196">
    <property type="entry name" value="GerE"/>
    <property type="match status" value="1"/>
</dbReference>